<dbReference type="InterPro" id="IPR004345">
    <property type="entry name" value="TB2_DP1_HVA22"/>
</dbReference>
<accession>A0A7N0SV23</accession>
<feature type="compositionally biased region" description="Low complexity" evidence="2">
    <location>
        <begin position="180"/>
        <end position="192"/>
    </location>
</feature>
<feature type="region of interest" description="Disordered" evidence="2">
    <location>
        <begin position="147"/>
        <end position="286"/>
    </location>
</feature>
<dbReference type="EnsemblPlants" id="Kaladp0001s0056.1.v1.1">
    <property type="protein sequence ID" value="Kaladp0001s0056.1.v1.1"/>
    <property type="gene ID" value="Kaladp0001s0056.v1.1"/>
</dbReference>
<evidence type="ECO:0000256" key="1">
    <source>
        <dbReference type="RuleBase" id="RU362006"/>
    </source>
</evidence>
<evidence type="ECO:0000256" key="2">
    <source>
        <dbReference type="SAM" id="MobiDB-lite"/>
    </source>
</evidence>
<proteinExistence type="inferred from homology"/>
<dbReference type="Pfam" id="PF03134">
    <property type="entry name" value="TB2_DP1_HVA22"/>
    <property type="match status" value="1"/>
</dbReference>
<evidence type="ECO:0000313" key="4">
    <source>
        <dbReference type="Proteomes" id="UP000594263"/>
    </source>
</evidence>
<dbReference type="PANTHER" id="PTHR12300:SF117">
    <property type="entry name" value="LP05237P-RELATED"/>
    <property type="match status" value="1"/>
</dbReference>
<dbReference type="PANTHER" id="PTHR12300">
    <property type="entry name" value="HVA22-LIKE PROTEINS"/>
    <property type="match status" value="1"/>
</dbReference>
<comment type="similarity">
    <text evidence="1">Belongs to the DP1 family.</text>
</comment>
<feature type="compositionally biased region" description="Low complexity" evidence="2">
    <location>
        <begin position="200"/>
        <end position="235"/>
    </location>
</feature>
<feature type="compositionally biased region" description="Pro residues" evidence="2">
    <location>
        <begin position="168"/>
        <end position="179"/>
    </location>
</feature>
<comment type="subcellular location">
    <subcellularLocation>
        <location evidence="1">Membrane</location>
        <topology evidence="1">Multi-pass membrane protein</topology>
    </subcellularLocation>
</comment>
<organism evidence="3 4">
    <name type="scientific">Kalanchoe fedtschenkoi</name>
    <name type="common">Lavender scallops</name>
    <name type="synonym">South American air plant</name>
    <dbReference type="NCBI Taxonomy" id="63787"/>
    <lineage>
        <taxon>Eukaryota</taxon>
        <taxon>Viridiplantae</taxon>
        <taxon>Streptophyta</taxon>
        <taxon>Embryophyta</taxon>
        <taxon>Tracheophyta</taxon>
        <taxon>Spermatophyta</taxon>
        <taxon>Magnoliopsida</taxon>
        <taxon>eudicotyledons</taxon>
        <taxon>Gunneridae</taxon>
        <taxon>Pentapetalae</taxon>
        <taxon>Saxifragales</taxon>
        <taxon>Crassulaceae</taxon>
        <taxon>Kalanchoe</taxon>
    </lineage>
</organism>
<dbReference type="Proteomes" id="UP000594263">
    <property type="component" value="Unplaced"/>
</dbReference>
<dbReference type="Gramene" id="Kaladp0001s0056.1.v1.1">
    <property type="protein sequence ID" value="Kaladp0001s0056.1.v1.1"/>
    <property type="gene ID" value="Kaladp0001s0056.v1.1"/>
</dbReference>
<dbReference type="EnsemblPlants" id="Kaladp0001s0056.2.v1.1">
    <property type="protein sequence ID" value="Kaladp0001s0056.2.v1.1"/>
    <property type="gene ID" value="Kaladp0001s0056.v1.1"/>
</dbReference>
<dbReference type="AlphaFoldDB" id="A0A7N0SV23"/>
<dbReference type="OMA" id="HEKEMDI"/>
<dbReference type="GO" id="GO:0016020">
    <property type="term" value="C:membrane"/>
    <property type="evidence" value="ECO:0007669"/>
    <property type="project" value="UniProtKB-SubCell"/>
</dbReference>
<protein>
    <recommendedName>
        <fullName evidence="1">HVA22-like protein</fullName>
    </recommendedName>
</protein>
<sequence length="286" mass="31882">MIGSFLTRGLVMILGYAYPAYECYKCVELNKPDIELLLFWCKYWILVAVLTIGERIGDAFISWIPMYSEAKLAFIVYLWFPKTRGTTYVYSSFFRPYLAKHETKIDRNLMELKTRVGDIAVVSFQKAATYSQTRIYDILQYIASQSVPPPRPVPRQQAGARMRRPTANQPPPNAIPPNQEPLSPTSSSSSSQEEIEEEYVVLPEVPKSAPATAAASQKDKSSSSNSSTVLTSNQQAAASGKEAMQIDLPSSSEPKDSNAPPETIMEDTQRVTRARMRRNPQAAVNG</sequence>
<keyword evidence="4" id="KW-1185">Reference proteome</keyword>
<reference evidence="3" key="1">
    <citation type="submission" date="2021-01" db="UniProtKB">
        <authorList>
            <consortium name="EnsemblPlants"/>
        </authorList>
    </citation>
    <scope>IDENTIFICATION</scope>
</reference>
<evidence type="ECO:0000313" key="3">
    <source>
        <dbReference type="EnsemblPlants" id="Kaladp0001s0056.1.v1.1"/>
    </source>
</evidence>
<dbReference type="Gramene" id="Kaladp0001s0056.2.v1.1">
    <property type="protein sequence ID" value="Kaladp0001s0056.2.v1.1"/>
    <property type="gene ID" value="Kaladp0001s0056.v1.1"/>
</dbReference>
<name>A0A7N0SV23_KALFE</name>